<keyword evidence="3 7" id="KW-0812">Transmembrane</keyword>
<keyword evidence="1" id="KW-1003">Cell membrane</keyword>
<dbReference type="AlphaFoldDB" id="A0A3S9QIT0"/>
<keyword evidence="5" id="KW-0131">Cell cycle</keyword>
<dbReference type="InterPro" id="IPR050487">
    <property type="entry name" value="FtsQ_DivIB"/>
</dbReference>
<feature type="region of interest" description="Disordered" evidence="6">
    <location>
        <begin position="1"/>
        <end position="99"/>
    </location>
</feature>
<evidence type="ECO:0000259" key="8">
    <source>
        <dbReference type="Pfam" id="PF03799"/>
    </source>
</evidence>
<dbReference type="GO" id="GO:0005886">
    <property type="term" value="C:plasma membrane"/>
    <property type="evidence" value="ECO:0007669"/>
    <property type="project" value="TreeGrafter"/>
</dbReference>
<evidence type="ECO:0000256" key="7">
    <source>
        <dbReference type="SAM" id="Phobius"/>
    </source>
</evidence>
<reference evidence="10 11" key="1">
    <citation type="submission" date="2018-11" db="EMBL/GenBank/DDBJ databases">
        <title>Multidrug-resistant genes are associated with an 42-kb island TGI1 carrying a complex class 1 integron in a Trueperella pyogenes.</title>
        <authorList>
            <person name="Dong W."/>
        </authorList>
    </citation>
    <scope>NUCLEOTIDE SEQUENCE [LARGE SCALE GENOMIC DNA]</scope>
    <source>
        <strain evidence="10 11">TP4</strain>
    </source>
</reference>
<feature type="domain" description="POTRA" evidence="9">
    <location>
        <begin position="193"/>
        <end position="248"/>
    </location>
</feature>
<evidence type="ECO:0000313" key="11">
    <source>
        <dbReference type="Proteomes" id="UP000275951"/>
    </source>
</evidence>
<dbReference type="GO" id="GO:0051301">
    <property type="term" value="P:cell division"/>
    <property type="evidence" value="ECO:0007669"/>
    <property type="project" value="UniProtKB-KW"/>
</dbReference>
<evidence type="ECO:0000256" key="3">
    <source>
        <dbReference type="ARBA" id="ARBA00022692"/>
    </source>
</evidence>
<evidence type="ECO:0000256" key="1">
    <source>
        <dbReference type="ARBA" id="ARBA00022475"/>
    </source>
</evidence>
<organism evidence="10 11">
    <name type="scientific">Trueperella pyogenes</name>
    <dbReference type="NCBI Taxonomy" id="1661"/>
    <lineage>
        <taxon>Bacteria</taxon>
        <taxon>Bacillati</taxon>
        <taxon>Actinomycetota</taxon>
        <taxon>Actinomycetes</taxon>
        <taxon>Actinomycetales</taxon>
        <taxon>Actinomycetaceae</taxon>
        <taxon>Trueperella</taxon>
    </lineage>
</organism>
<protein>
    <submittedName>
        <fullName evidence="10">FtsQ-type POTRA domain-containing protein</fullName>
    </submittedName>
</protein>
<keyword evidence="7" id="KW-0472">Membrane</keyword>
<sequence>MRAPRPPKKPRRIAAAPAERDGGGELVQGTPSPQDYVPTAPMAPLDEELLENASADHPVSDGGDGREVATQAVAPRAGCDNGEETSWPTARLEPAEEPEKTGLLARGVGLVSRARAAVSGVASRTSRTQAGELDARRVERRQEVRRIRVKRLGIAAGVVAVVAFVGWIVLGSPLLRYQFAPEQITGYSASSIVDRAKLEALLAEHNGDNLLLLNTDALEHEITAALPEVAGVNITKEYRHSLKIAITEAVPVACLGSKGECRAVTAEGKELNIPAEKAASLPRISQTGVEPARAISHALTVLGALQQGVLDQVAEVAVAKGDLLTLKLADGRTVYWGGSERASFKAAVLAVLLTQPARYFDVSVPDAPVSR</sequence>
<dbReference type="RefSeq" id="WP_126919710.1">
    <property type="nucleotide sequence ID" value="NZ_CP033905.1"/>
</dbReference>
<keyword evidence="2" id="KW-0132">Cell division</keyword>
<feature type="compositionally biased region" description="Basic residues" evidence="6">
    <location>
        <begin position="1"/>
        <end position="12"/>
    </location>
</feature>
<name>A0A3S9QIT0_9ACTO</name>
<feature type="domain" description="Cell division protein FtsQ/DivIB C-terminal" evidence="8">
    <location>
        <begin position="262"/>
        <end position="361"/>
    </location>
</feature>
<dbReference type="Pfam" id="PF03799">
    <property type="entry name" value="FtsQ_DivIB_C"/>
    <property type="match status" value="1"/>
</dbReference>
<dbReference type="PANTHER" id="PTHR37820:SF1">
    <property type="entry name" value="CELL DIVISION PROTEIN FTSQ"/>
    <property type="match status" value="1"/>
</dbReference>
<dbReference type="EMBL" id="CP033905">
    <property type="protein sequence ID" value="AZR05897.1"/>
    <property type="molecule type" value="Genomic_DNA"/>
</dbReference>
<feature type="transmembrane region" description="Helical" evidence="7">
    <location>
        <begin position="152"/>
        <end position="175"/>
    </location>
</feature>
<evidence type="ECO:0000256" key="2">
    <source>
        <dbReference type="ARBA" id="ARBA00022618"/>
    </source>
</evidence>
<dbReference type="Proteomes" id="UP000275951">
    <property type="component" value="Chromosome"/>
</dbReference>
<evidence type="ECO:0000313" key="10">
    <source>
        <dbReference type="EMBL" id="AZR05897.1"/>
    </source>
</evidence>
<accession>A0A3S9QIT0</accession>
<gene>
    <name evidence="10" type="ORF">EBQ10_00355</name>
</gene>
<proteinExistence type="predicted"/>
<evidence type="ECO:0000259" key="9">
    <source>
        <dbReference type="Pfam" id="PF08478"/>
    </source>
</evidence>
<evidence type="ECO:0000256" key="6">
    <source>
        <dbReference type="SAM" id="MobiDB-lite"/>
    </source>
</evidence>
<evidence type="ECO:0000256" key="5">
    <source>
        <dbReference type="ARBA" id="ARBA00023306"/>
    </source>
</evidence>
<dbReference type="InterPro" id="IPR013685">
    <property type="entry name" value="POTRA_FtsQ_type"/>
</dbReference>
<dbReference type="PANTHER" id="PTHR37820">
    <property type="entry name" value="CELL DIVISION PROTEIN DIVIB"/>
    <property type="match status" value="1"/>
</dbReference>
<dbReference type="InterPro" id="IPR005548">
    <property type="entry name" value="Cell_div_FtsQ/DivIB_C"/>
</dbReference>
<keyword evidence="4 7" id="KW-1133">Transmembrane helix</keyword>
<dbReference type="Gene3D" id="3.10.20.310">
    <property type="entry name" value="membrane protein fhac"/>
    <property type="match status" value="1"/>
</dbReference>
<dbReference type="Pfam" id="PF08478">
    <property type="entry name" value="POTRA_1"/>
    <property type="match status" value="1"/>
</dbReference>
<evidence type="ECO:0000256" key="4">
    <source>
        <dbReference type="ARBA" id="ARBA00022989"/>
    </source>
</evidence>